<evidence type="ECO:0000313" key="8">
    <source>
        <dbReference type="EMBL" id="KAF3162856.1"/>
    </source>
</evidence>
<feature type="compositionally biased region" description="Low complexity" evidence="6">
    <location>
        <begin position="252"/>
        <end position="263"/>
    </location>
</feature>
<evidence type="ECO:0000256" key="1">
    <source>
        <dbReference type="ARBA" id="ARBA00004141"/>
    </source>
</evidence>
<feature type="transmembrane region" description="Helical" evidence="7">
    <location>
        <begin position="301"/>
        <end position="324"/>
    </location>
</feature>
<feature type="transmembrane region" description="Helical" evidence="7">
    <location>
        <begin position="336"/>
        <end position="361"/>
    </location>
</feature>
<keyword evidence="4 7" id="KW-1133">Transmembrane helix</keyword>
<reference evidence="8 9" key="1">
    <citation type="submission" date="2019-06" db="EMBL/GenBank/DDBJ databases">
        <authorList>
            <person name="Palmer J.M."/>
        </authorList>
    </citation>
    <scope>NUCLEOTIDE SEQUENCE [LARGE SCALE GENOMIC DNA]</scope>
    <source>
        <strain evidence="8 9">TWF788</strain>
    </source>
</reference>
<protein>
    <submittedName>
        <fullName evidence="8">Cytochrome c oxidase assembly protein cox18, mitochondrial</fullName>
    </submittedName>
</protein>
<organism evidence="8 9">
    <name type="scientific">Orbilia oligospora</name>
    <name type="common">Nematode-trapping fungus</name>
    <name type="synonym">Arthrobotrys oligospora</name>
    <dbReference type="NCBI Taxonomy" id="2813651"/>
    <lineage>
        <taxon>Eukaryota</taxon>
        <taxon>Fungi</taxon>
        <taxon>Dikarya</taxon>
        <taxon>Ascomycota</taxon>
        <taxon>Pezizomycotina</taxon>
        <taxon>Orbiliomycetes</taxon>
        <taxon>Orbiliales</taxon>
        <taxon>Orbiliaceae</taxon>
        <taxon>Orbilia</taxon>
    </lineage>
</organism>
<proteinExistence type="inferred from homology"/>
<feature type="region of interest" description="Disordered" evidence="6">
    <location>
        <begin position="229"/>
        <end position="269"/>
    </location>
</feature>
<dbReference type="GO" id="GO:0032977">
    <property type="term" value="F:membrane insertase activity"/>
    <property type="evidence" value="ECO:0007669"/>
    <property type="project" value="InterPro"/>
</dbReference>
<accession>A0A7C8PD44</accession>
<dbReference type="AlphaFoldDB" id="A0A7C8PD44"/>
<comment type="similarity">
    <text evidence="2">Belongs to the OXA1/ALB3/YidC family.</text>
</comment>
<dbReference type="Proteomes" id="UP000479691">
    <property type="component" value="Unassembled WGS sequence"/>
</dbReference>
<evidence type="ECO:0000256" key="3">
    <source>
        <dbReference type="ARBA" id="ARBA00022692"/>
    </source>
</evidence>
<feature type="region of interest" description="Disordered" evidence="6">
    <location>
        <begin position="29"/>
        <end position="60"/>
    </location>
</feature>
<dbReference type="PANTHER" id="PTHR12428:SF65">
    <property type="entry name" value="CYTOCHROME C OXIDASE ASSEMBLY PROTEIN COX18, MITOCHONDRIAL"/>
    <property type="match status" value="1"/>
</dbReference>
<dbReference type="EMBL" id="JAABOE010000127">
    <property type="protein sequence ID" value="KAF3162856.1"/>
    <property type="molecule type" value="Genomic_DNA"/>
</dbReference>
<evidence type="ECO:0000313" key="9">
    <source>
        <dbReference type="Proteomes" id="UP000479691"/>
    </source>
</evidence>
<evidence type="ECO:0000256" key="6">
    <source>
        <dbReference type="SAM" id="MobiDB-lite"/>
    </source>
</evidence>
<gene>
    <name evidence="8" type="primary">COX18</name>
    <name evidence="8" type="ORF">TWF788_001736</name>
</gene>
<evidence type="ECO:0000256" key="5">
    <source>
        <dbReference type="ARBA" id="ARBA00023136"/>
    </source>
</evidence>
<sequence length="404" mass="44383">MLRSTTITTTTTTTATFTRHLRHHHLRPLTPSLLSPTNLTTRNGNPTTTPTTPRRSFTTTPTIEPLLSTTTSLILTLQSTTSLPWLLTIPLVALTVRTCITLPFTLYSHKRTIKQLSLSPIIHAWSFIYRRQVAKEVYTPTPTSSSSSSTTIPKELIGKKIFNTPEKWTKEVLKRTKNKRVELYKQFGCQYWKGFVGLIQIPVWVLASVSVRRVTGVNGWDAPIDISKRAREMSSPSSPSSSSGLQSGVEGGASTSSSSPVLSIPENGTPGLDEITAKVREEMQTGGIDGWFVDLLQPDPYMILPIIFSLTLFTNVMSATARATKEPTGWRKGLRNALMGISLAAFPLTIGSPAVLLLYWITSGTYSLIQNAVLHTVLPPPKSVAPVGEKVPSWLKKDKAEESK</sequence>
<feature type="compositionally biased region" description="Low complexity" evidence="6">
    <location>
        <begin position="234"/>
        <end position="243"/>
    </location>
</feature>
<dbReference type="InterPro" id="IPR001708">
    <property type="entry name" value="YidC/ALB3/OXA1/COX18"/>
</dbReference>
<dbReference type="PANTHER" id="PTHR12428">
    <property type="entry name" value="OXA1"/>
    <property type="match status" value="1"/>
</dbReference>
<dbReference type="GO" id="GO:0005743">
    <property type="term" value="C:mitochondrial inner membrane"/>
    <property type="evidence" value="ECO:0007669"/>
    <property type="project" value="TreeGrafter"/>
</dbReference>
<evidence type="ECO:0000256" key="7">
    <source>
        <dbReference type="SAM" id="Phobius"/>
    </source>
</evidence>
<comment type="caution">
    <text evidence="8">The sequence shown here is derived from an EMBL/GenBank/DDBJ whole genome shotgun (WGS) entry which is preliminary data.</text>
</comment>
<keyword evidence="3 7" id="KW-0812">Transmembrane</keyword>
<comment type="subcellular location">
    <subcellularLocation>
        <location evidence="1">Membrane</location>
        <topology evidence="1">Multi-pass membrane protein</topology>
    </subcellularLocation>
</comment>
<dbReference type="GO" id="GO:0032979">
    <property type="term" value="P:protein insertion into mitochondrial inner membrane from matrix"/>
    <property type="evidence" value="ECO:0007669"/>
    <property type="project" value="TreeGrafter"/>
</dbReference>
<name>A0A7C8PD44_ORBOL</name>
<dbReference type="GO" id="GO:0033617">
    <property type="term" value="P:mitochondrial respiratory chain complex IV assembly"/>
    <property type="evidence" value="ECO:0007669"/>
    <property type="project" value="TreeGrafter"/>
</dbReference>
<evidence type="ECO:0000256" key="2">
    <source>
        <dbReference type="ARBA" id="ARBA00009877"/>
    </source>
</evidence>
<evidence type="ECO:0000256" key="4">
    <source>
        <dbReference type="ARBA" id="ARBA00022989"/>
    </source>
</evidence>
<keyword evidence="5 7" id="KW-0472">Membrane</keyword>